<proteinExistence type="predicted"/>
<evidence type="ECO:0000256" key="2">
    <source>
        <dbReference type="SAM" id="Phobius"/>
    </source>
</evidence>
<evidence type="ECO:0000256" key="1">
    <source>
        <dbReference type="SAM" id="MobiDB-lite"/>
    </source>
</evidence>
<feature type="transmembrane region" description="Helical" evidence="2">
    <location>
        <begin position="12"/>
        <end position="31"/>
    </location>
</feature>
<feature type="compositionally biased region" description="Polar residues" evidence="1">
    <location>
        <begin position="185"/>
        <end position="196"/>
    </location>
</feature>
<dbReference type="AlphaFoldDB" id="A0A9D4R9W1"/>
<feature type="region of interest" description="Disordered" evidence="1">
    <location>
        <begin position="337"/>
        <end position="393"/>
    </location>
</feature>
<sequence length="410" mass="48351">MGRRKPIFDMDIKIISLSFSYYFLVLTIQLFSFTNAQWGERDDSSSDDDDNRWGRVAGNVWNRAVENRRDRLENRWERQEDRLENLWDRREDRRDRFEDRWDDRRDRLDDRWDNREDRRENRRDRFEDRLDNNGWGQRRWDRDDDDDRRRRGSNNVWRRDDDRSDDDDDRRWMRNPLQRQQQQQNRGFNNVWQNRSPVAPTVPVNNNQWGNQGFANNNGLSSNGGGGWTPSPINGLQFLGGTAQTRATHVQPVSRAPVLVNNLNRVPVNNQAVPFTNNRNQAAPDIRQQQWPVNNMFPAFTAPTLPTNVQPVNRAPVPVNNLNRSPVNNQAASFANNRNQASAAPTRSPQQWPVNNQNANNNWTRQPQRGFNNNNNNWNTRNTGQTSASGWNQPMDPLLTMWAMNEMDLF</sequence>
<keyword evidence="2" id="KW-0472">Membrane</keyword>
<feature type="compositionally biased region" description="Low complexity" evidence="1">
    <location>
        <begin position="372"/>
        <end position="383"/>
    </location>
</feature>
<evidence type="ECO:0000313" key="3">
    <source>
        <dbReference type="EMBL" id="KAH3858600.1"/>
    </source>
</evidence>
<name>A0A9D4R9W1_DREPO</name>
<keyword evidence="2" id="KW-1133">Transmembrane helix</keyword>
<reference evidence="3" key="1">
    <citation type="journal article" date="2019" name="bioRxiv">
        <title>The Genome of the Zebra Mussel, Dreissena polymorpha: A Resource for Invasive Species Research.</title>
        <authorList>
            <person name="McCartney M.A."/>
            <person name="Auch B."/>
            <person name="Kono T."/>
            <person name="Mallez S."/>
            <person name="Zhang Y."/>
            <person name="Obille A."/>
            <person name="Becker A."/>
            <person name="Abrahante J.E."/>
            <person name="Garbe J."/>
            <person name="Badalamenti J.P."/>
            <person name="Herman A."/>
            <person name="Mangelson H."/>
            <person name="Liachko I."/>
            <person name="Sullivan S."/>
            <person name="Sone E.D."/>
            <person name="Koren S."/>
            <person name="Silverstein K.A.T."/>
            <person name="Beckman K.B."/>
            <person name="Gohl D.M."/>
        </authorList>
    </citation>
    <scope>NUCLEOTIDE SEQUENCE</scope>
    <source>
        <strain evidence="3">Duluth1</strain>
        <tissue evidence="3">Whole animal</tissue>
    </source>
</reference>
<feature type="region of interest" description="Disordered" evidence="1">
    <location>
        <begin position="137"/>
        <end position="229"/>
    </location>
</feature>
<comment type="caution">
    <text evidence="3">The sequence shown here is derived from an EMBL/GenBank/DDBJ whole genome shotgun (WGS) entry which is preliminary data.</text>
</comment>
<gene>
    <name evidence="3" type="ORF">DPMN_101228</name>
</gene>
<reference evidence="3" key="2">
    <citation type="submission" date="2020-11" db="EMBL/GenBank/DDBJ databases">
        <authorList>
            <person name="McCartney M.A."/>
            <person name="Auch B."/>
            <person name="Kono T."/>
            <person name="Mallez S."/>
            <person name="Becker A."/>
            <person name="Gohl D.M."/>
            <person name="Silverstein K.A.T."/>
            <person name="Koren S."/>
            <person name="Bechman K.B."/>
            <person name="Herman A."/>
            <person name="Abrahante J.E."/>
            <person name="Garbe J."/>
        </authorList>
    </citation>
    <scope>NUCLEOTIDE SEQUENCE</scope>
    <source>
        <strain evidence="3">Duluth1</strain>
        <tissue evidence="3">Whole animal</tissue>
    </source>
</reference>
<accession>A0A9D4R9W1</accession>
<organism evidence="3 4">
    <name type="scientific">Dreissena polymorpha</name>
    <name type="common">Zebra mussel</name>
    <name type="synonym">Mytilus polymorpha</name>
    <dbReference type="NCBI Taxonomy" id="45954"/>
    <lineage>
        <taxon>Eukaryota</taxon>
        <taxon>Metazoa</taxon>
        <taxon>Spiralia</taxon>
        <taxon>Lophotrochozoa</taxon>
        <taxon>Mollusca</taxon>
        <taxon>Bivalvia</taxon>
        <taxon>Autobranchia</taxon>
        <taxon>Heteroconchia</taxon>
        <taxon>Euheterodonta</taxon>
        <taxon>Imparidentia</taxon>
        <taxon>Neoheterodontei</taxon>
        <taxon>Myida</taxon>
        <taxon>Dreissenoidea</taxon>
        <taxon>Dreissenidae</taxon>
        <taxon>Dreissena</taxon>
    </lineage>
</organism>
<feature type="compositionally biased region" description="Polar residues" evidence="1">
    <location>
        <begin position="337"/>
        <end position="354"/>
    </location>
</feature>
<evidence type="ECO:0000313" key="4">
    <source>
        <dbReference type="Proteomes" id="UP000828390"/>
    </source>
</evidence>
<dbReference type="Proteomes" id="UP000828390">
    <property type="component" value="Unassembled WGS sequence"/>
</dbReference>
<keyword evidence="4" id="KW-1185">Reference proteome</keyword>
<protein>
    <submittedName>
        <fullName evidence="3">Uncharacterized protein</fullName>
    </submittedName>
</protein>
<keyword evidence="2" id="KW-0812">Transmembrane</keyword>
<dbReference type="EMBL" id="JAIWYP010000003">
    <property type="protein sequence ID" value="KAH3858600.1"/>
    <property type="molecule type" value="Genomic_DNA"/>
</dbReference>
<feature type="compositionally biased region" description="Polar residues" evidence="1">
    <location>
        <begin position="203"/>
        <end position="215"/>
    </location>
</feature>